<organism evidence="2 3">
    <name type="scientific">Stylosanthes scabra</name>
    <dbReference type="NCBI Taxonomy" id="79078"/>
    <lineage>
        <taxon>Eukaryota</taxon>
        <taxon>Viridiplantae</taxon>
        <taxon>Streptophyta</taxon>
        <taxon>Embryophyta</taxon>
        <taxon>Tracheophyta</taxon>
        <taxon>Spermatophyta</taxon>
        <taxon>Magnoliopsida</taxon>
        <taxon>eudicotyledons</taxon>
        <taxon>Gunneridae</taxon>
        <taxon>Pentapetalae</taxon>
        <taxon>rosids</taxon>
        <taxon>fabids</taxon>
        <taxon>Fabales</taxon>
        <taxon>Fabaceae</taxon>
        <taxon>Papilionoideae</taxon>
        <taxon>50 kb inversion clade</taxon>
        <taxon>dalbergioids sensu lato</taxon>
        <taxon>Dalbergieae</taxon>
        <taxon>Pterocarpus clade</taxon>
        <taxon>Stylosanthes</taxon>
    </lineage>
</organism>
<dbReference type="Proteomes" id="UP001341840">
    <property type="component" value="Unassembled WGS sequence"/>
</dbReference>
<feature type="compositionally biased region" description="Basic and acidic residues" evidence="1">
    <location>
        <begin position="1"/>
        <end position="19"/>
    </location>
</feature>
<protein>
    <submittedName>
        <fullName evidence="2">Uncharacterized protein</fullName>
    </submittedName>
</protein>
<evidence type="ECO:0000313" key="2">
    <source>
        <dbReference type="EMBL" id="MED6189909.1"/>
    </source>
</evidence>
<reference evidence="2 3" key="1">
    <citation type="journal article" date="2023" name="Plants (Basel)">
        <title>Bridging the Gap: Combining Genomics and Transcriptomics Approaches to Understand Stylosanthes scabra, an Orphan Legume from the Brazilian Caatinga.</title>
        <authorList>
            <person name="Ferreira-Neto J.R.C."/>
            <person name="da Silva M.D."/>
            <person name="Binneck E."/>
            <person name="de Melo N.F."/>
            <person name="da Silva R.H."/>
            <person name="de Melo A.L.T.M."/>
            <person name="Pandolfi V."/>
            <person name="Bustamante F.O."/>
            <person name="Brasileiro-Vidal A.C."/>
            <person name="Benko-Iseppon A.M."/>
        </authorList>
    </citation>
    <scope>NUCLEOTIDE SEQUENCE [LARGE SCALE GENOMIC DNA]</scope>
    <source>
        <tissue evidence="2">Leaves</tissue>
    </source>
</reference>
<comment type="caution">
    <text evidence="2">The sequence shown here is derived from an EMBL/GenBank/DDBJ whole genome shotgun (WGS) entry which is preliminary data.</text>
</comment>
<evidence type="ECO:0000256" key="1">
    <source>
        <dbReference type="SAM" id="MobiDB-lite"/>
    </source>
</evidence>
<dbReference type="EMBL" id="JASCZI010184071">
    <property type="protein sequence ID" value="MED6189909.1"/>
    <property type="molecule type" value="Genomic_DNA"/>
</dbReference>
<accession>A0ABU6WX53</accession>
<name>A0ABU6WX53_9FABA</name>
<proteinExistence type="predicted"/>
<evidence type="ECO:0000313" key="3">
    <source>
        <dbReference type="Proteomes" id="UP001341840"/>
    </source>
</evidence>
<keyword evidence="3" id="KW-1185">Reference proteome</keyword>
<gene>
    <name evidence="2" type="ORF">PIB30_100601</name>
</gene>
<sequence length="115" mass="12655">MTNIEVEDKRWKQATRQEEESASFENDTQFTPPLEYPCYVTNRSQFGSDGRGGGNGANLIKGRGKLGPGSQFGLVHRRVKSGSVGLRIGSRPGSLFNDRKTSWVRTGSDKHAGRV</sequence>
<feature type="region of interest" description="Disordered" evidence="1">
    <location>
        <begin position="1"/>
        <end position="72"/>
    </location>
</feature>